<gene>
    <name evidence="3" type="ORF">CQW44_10080</name>
</gene>
<evidence type="ECO:0000313" key="3">
    <source>
        <dbReference type="EMBL" id="RRQ87290.1"/>
    </source>
</evidence>
<dbReference type="RefSeq" id="WP_125213143.1">
    <property type="nucleotide sequence ID" value="NZ_PDES01000004.1"/>
</dbReference>
<dbReference type="Proteomes" id="UP000276379">
    <property type="component" value="Unassembled WGS sequence"/>
</dbReference>
<keyword evidence="4" id="KW-1185">Reference proteome</keyword>
<comment type="caution">
    <text evidence="3">The sequence shown here is derived from an EMBL/GenBank/DDBJ whole genome shotgun (WGS) entry which is preliminary data.</text>
</comment>
<sequence>MTDTDGMEHGMAQDRIALLLADAAQEIETGPAPVAAVVRGGRRRRARRWAVTAVAAAVVAGGTVGAVTVLPDRDAASPADRGAGGQPVDEPVMSTVGSGTRDGGTWSVNAKVWPAPRDRSEAVRQMKAMADWGFTPVTSGSPSDLIGRTSYFISRAYQKGAGAPTFRLVASDTVAELPHPKGTEIHVFTKPLTPGSGAQSLAVGMVATTARQVTCHWKDGRTTTADLAPADTPTSPTDATIGYVRGFPTANWFFCAAPGRTAYKSAEVTE</sequence>
<evidence type="ECO:0000256" key="2">
    <source>
        <dbReference type="SAM" id="Phobius"/>
    </source>
</evidence>
<dbReference type="EMBL" id="PDES01000004">
    <property type="protein sequence ID" value="RRQ87290.1"/>
    <property type="molecule type" value="Genomic_DNA"/>
</dbReference>
<feature type="transmembrane region" description="Helical" evidence="2">
    <location>
        <begin position="49"/>
        <end position="70"/>
    </location>
</feature>
<organism evidence="3 4">
    <name type="scientific">Streptomyces griseofuscus</name>
    <dbReference type="NCBI Taxonomy" id="146922"/>
    <lineage>
        <taxon>Bacteria</taxon>
        <taxon>Bacillati</taxon>
        <taxon>Actinomycetota</taxon>
        <taxon>Actinomycetes</taxon>
        <taxon>Kitasatosporales</taxon>
        <taxon>Streptomycetaceae</taxon>
        <taxon>Streptomyces</taxon>
    </lineage>
</organism>
<accession>A0A3R8QJ88</accession>
<keyword evidence="2" id="KW-0472">Membrane</keyword>
<name>A0A3R8QJ88_9ACTN</name>
<evidence type="ECO:0000313" key="4">
    <source>
        <dbReference type="Proteomes" id="UP000276379"/>
    </source>
</evidence>
<dbReference type="AlphaFoldDB" id="A0A3R8QJ88"/>
<keyword evidence="2" id="KW-0812">Transmembrane</keyword>
<reference evidence="3 4" key="1">
    <citation type="submission" date="2017-10" db="EMBL/GenBank/DDBJ databases">
        <title>Draft genome of actinobacteria isolated from guarana (Paullinia cupana (Mart.) Ducke.</title>
        <authorList>
            <person name="Siqueira K.A."/>
            <person name="Liotti R.G."/>
            <person name="Mendes T.A."/>
            <person name="Soares M.A."/>
        </authorList>
    </citation>
    <scope>NUCLEOTIDE SEQUENCE [LARGE SCALE GENOMIC DNA]</scope>
    <source>
        <strain evidence="3 4">199</strain>
    </source>
</reference>
<proteinExistence type="predicted"/>
<protein>
    <submittedName>
        <fullName evidence="3">Uncharacterized protein</fullName>
    </submittedName>
</protein>
<feature type="region of interest" description="Disordered" evidence="1">
    <location>
        <begin position="75"/>
        <end position="109"/>
    </location>
</feature>
<keyword evidence="2" id="KW-1133">Transmembrane helix</keyword>
<evidence type="ECO:0000256" key="1">
    <source>
        <dbReference type="SAM" id="MobiDB-lite"/>
    </source>
</evidence>